<dbReference type="PANTHER" id="PTHR10791">
    <property type="entry name" value="RAG1-ACTIVATING PROTEIN 1"/>
    <property type="match status" value="1"/>
</dbReference>
<proteinExistence type="inferred from homology"/>
<comment type="function">
    <text evidence="9">Mediates both low-affinity uptake and efflux of sugar across the membrane.</text>
</comment>
<protein>
    <recommendedName>
        <fullName evidence="9">Bidirectional sugar transporter SWEET</fullName>
    </recommendedName>
</protein>
<evidence type="ECO:0000256" key="1">
    <source>
        <dbReference type="ARBA" id="ARBA00004127"/>
    </source>
</evidence>
<feature type="transmembrane region" description="Helical" evidence="9">
    <location>
        <begin position="106"/>
        <end position="126"/>
    </location>
</feature>
<keyword evidence="5 9" id="KW-0812">Transmembrane</keyword>
<dbReference type="InterPro" id="IPR047664">
    <property type="entry name" value="SWEET"/>
</dbReference>
<comment type="similarity">
    <text evidence="2 9">Belongs to the SWEET sugar transporter family.</text>
</comment>
<dbReference type="GO" id="GO:0012505">
    <property type="term" value="C:endomembrane system"/>
    <property type="evidence" value="ECO:0007669"/>
    <property type="project" value="UniProtKB-SubCell"/>
</dbReference>
<keyword evidence="6" id="KW-0677">Repeat</keyword>
<dbReference type="EMBL" id="WHWC01000013">
    <property type="protein sequence ID" value="KAG8371157.1"/>
    <property type="molecule type" value="Genomic_DNA"/>
</dbReference>
<keyword evidence="3 9" id="KW-0813">Transport</keyword>
<keyword evidence="11" id="KW-1185">Reference proteome</keyword>
<evidence type="ECO:0000313" key="11">
    <source>
        <dbReference type="Proteomes" id="UP000826271"/>
    </source>
</evidence>
<dbReference type="FunFam" id="1.20.1280.290:FF:000001">
    <property type="entry name" value="Bidirectional sugar transporter SWEET"/>
    <property type="match status" value="1"/>
</dbReference>
<comment type="subcellular location">
    <subcellularLocation>
        <location evidence="1">Endomembrane system</location>
        <topology evidence="1">Multi-pass membrane protein</topology>
    </subcellularLocation>
</comment>
<evidence type="ECO:0000256" key="6">
    <source>
        <dbReference type="ARBA" id="ARBA00022737"/>
    </source>
</evidence>
<dbReference type="Proteomes" id="UP000826271">
    <property type="component" value="Unassembled WGS sequence"/>
</dbReference>
<accession>A0AAV6WRT3</accession>
<dbReference type="Gene3D" id="1.20.1280.290">
    <property type="match status" value="1"/>
</dbReference>
<dbReference type="Pfam" id="PF03083">
    <property type="entry name" value="MtN3_slv"/>
    <property type="match status" value="1"/>
</dbReference>
<dbReference type="InterPro" id="IPR004316">
    <property type="entry name" value="SWEET_rpt"/>
</dbReference>
<dbReference type="GO" id="GO:0016020">
    <property type="term" value="C:membrane"/>
    <property type="evidence" value="ECO:0007669"/>
    <property type="project" value="InterPro"/>
</dbReference>
<keyword evidence="4 9" id="KW-0762">Sugar transport</keyword>
<evidence type="ECO:0000256" key="3">
    <source>
        <dbReference type="ARBA" id="ARBA00022448"/>
    </source>
</evidence>
<gene>
    <name evidence="10" type="ORF">BUALT_Bualt13G0057500</name>
</gene>
<evidence type="ECO:0000256" key="2">
    <source>
        <dbReference type="ARBA" id="ARBA00007809"/>
    </source>
</evidence>
<dbReference type="GO" id="GO:0051119">
    <property type="term" value="F:sugar transmembrane transporter activity"/>
    <property type="evidence" value="ECO:0007669"/>
    <property type="project" value="InterPro"/>
</dbReference>
<keyword evidence="8 9" id="KW-0472">Membrane</keyword>
<evidence type="ECO:0000256" key="5">
    <source>
        <dbReference type="ARBA" id="ARBA00022692"/>
    </source>
</evidence>
<evidence type="ECO:0000256" key="4">
    <source>
        <dbReference type="ARBA" id="ARBA00022597"/>
    </source>
</evidence>
<evidence type="ECO:0000256" key="7">
    <source>
        <dbReference type="ARBA" id="ARBA00022989"/>
    </source>
</evidence>
<comment type="caution">
    <text evidence="10">The sequence shown here is derived from an EMBL/GenBank/DDBJ whole genome shotgun (WGS) entry which is preliminary data.</text>
</comment>
<comment type="caution">
    <text evidence="9">Lacks conserved residue(s) required for the propagation of feature annotation.</text>
</comment>
<dbReference type="AlphaFoldDB" id="A0AAV6WRT3"/>
<name>A0AAV6WRT3_9LAMI</name>
<feature type="transmembrane region" description="Helical" evidence="9">
    <location>
        <begin position="71"/>
        <end position="94"/>
    </location>
</feature>
<sequence>MIMIFHIQKLMNNLHVAGNLVSFMVYIAPLPTFYRIYKKKSTEGFQSVPYVVALLSSLLWIYYATLKSNEILLITINSFGCLIEAIYIVIFISYAPKKARMLAVKLLLLLNFCGFGFIVIFIHFWVKEPKRVQVLGWISVALSATVYIAPLSIMVPNIAGFIFGVLQILLYAIYKNCKAEEEEEKLPAHYVVKPIIIASTNYEIHPVCSLPIQDDNTHVEIITLEDENACAIVEPKEKNDGSLKLIMHV</sequence>
<evidence type="ECO:0000256" key="8">
    <source>
        <dbReference type="ARBA" id="ARBA00023136"/>
    </source>
</evidence>
<organism evidence="10 11">
    <name type="scientific">Buddleja alternifolia</name>
    <dbReference type="NCBI Taxonomy" id="168488"/>
    <lineage>
        <taxon>Eukaryota</taxon>
        <taxon>Viridiplantae</taxon>
        <taxon>Streptophyta</taxon>
        <taxon>Embryophyta</taxon>
        <taxon>Tracheophyta</taxon>
        <taxon>Spermatophyta</taxon>
        <taxon>Magnoliopsida</taxon>
        <taxon>eudicotyledons</taxon>
        <taxon>Gunneridae</taxon>
        <taxon>Pentapetalae</taxon>
        <taxon>asterids</taxon>
        <taxon>lamiids</taxon>
        <taxon>Lamiales</taxon>
        <taxon>Scrophulariaceae</taxon>
        <taxon>Buddlejeae</taxon>
        <taxon>Buddleja</taxon>
    </lineage>
</organism>
<feature type="transmembrane region" description="Helical" evidence="9">
    <location>
        <begin position="48"/>
        <end position="65"/>
    </location>
</feature>
<keyword evidence="7 9" id="KW-1133">Transmembrane helix</keyword>
<feature type="transmembrane region" description="Helical" evidence="9">
    <location>
        <begin position="16"/>
        <end position="36"/>
    </location>
</feature>
<evidence type="ECO:0000313" key="10">
    <source>
        <dbReference type="EMBL" id="KAG8371157.1"/>
    </source>
</evidence>
<reference evidence="10" key="1">
    <citation type="submission" date="2019-10" db="EMBL/GenBank/DDBJ databases">
        <authorList>
            <person name="Zhang R."/>
            <person name="Pan Y."/>
            <person name="Wang J."/>
            <person name="Ma R."/>
            <person name="Yu S."/>
        </authorList>
    </citation>
    <scope>NUCLEOTIDE SEQUENCE</scope>
    <source>
        <strain evidence="10">LA-IB0</strain>
        <tissue evidence="10">Leaf</tissue>
    </source>
</reference>
<dbReference type="PANTHER" id="PTHR10791:SF22">
    <property type="entry name" value="BIDIRECTIONAL SUGAR TRANSPORTER SWEET11"/>
    <property type="match status" value="1"/>
</dbReference>
<evidence type="ECO:0000256" key="9">
    <source>
        <dbReference type="RuleBase" id="RU910715"/>
    </source>
</evidence>